<dbReference type="CDD" id="cd00077">
    <property type="entry name" value="HDc"/>
    <property type="match status" value="1"/>
</dbReference>
<dbReference type="RefSeq" id="WP_096495098.1">
    <property type="nucleotide sequence ID" value="NZ_CP023445.1"/>
</dbReference>
<dbReference type="EMBL" id="CP023445">
    <property type="protein sequence ID" value="ATE55263.1"/>
    <property type="molecule type" value="Genomic_DNA"/>
</dbReference>
<accession>A0A290Z8H2</accession>
<dbReference type="KEGG" id="apre:CNX65_19875"/>
<dbReference type="SMART" id="SM00471">
    <property type="entry name" value="HDc"/>
    <property type="match status" value="1"/>
</dbReference>
<evidence type="ECO:0000313" key="2">
    <source>
        <dbReference type="EMBL" id="ATE55263.1"/>
    </source>
</evidence>
<reference evidence="2" key="1">
    <citation type="submission" date="2017-09" db="EMBL/GenBank/DDBJ databases">
        <title>Complete Genome Sequence of ansamitocin-producing Bacterium Actinosynnema pretiosum X47.</title>
        <authorList>
            <person name="Cao G."/>
            <person name="Zong G."/>
            <person name="Zhong C."/>
            <person name="Fu J."/>
        </authorList>
    </citation>
    <scope>NUCLEOTIDE SEQUENCE [LARGE SCALE GENOMIC DNA]</scope>
    <source>
        <strain evidence="2">X47</strain>
    </source>
</reference>
<dbReference type="SUPFAM" id="SSF109604">
    <property type="entry name" value="HD-domain/PDEase-like"/>
    <property type="match status" value="1"/>
</dbReference>
<dbReference type="Gene3D" id="1.10.3210.10">
    <property type="entry name" value="Hypothetical protein af1432"/>
    <property type="match status" value="1"/>
</dbReference>
<keyword evidence="3" id="KW-1185">Reference proteome</keyword>
<dbReference type="InterPro" id="IPR006674">
    <property type="entry name" value="HD_domain"/>
</dbReference>
<organism evidence="2 3">
    <name type="scientific">Actinosynnema pretiosum</name>
    <dbReference type="NCBI Taxonomy" id="42197"/>
    <lineage>
        <taxon>Bacteria</taxon>
        <taxon>Bacillati</taxon>
        <taxon>Actinomycetota</taxon>
        <taxon>Actinomycetes</taxon>
        <taxon>Pseudonocardiales</taxon>
        <taxon>Pseudonocardiaceae</taxon>
        <taxon>Actinosynnema</taxon>
    </lineage>
</organism>
<sequence length="190" mass="20683">MIIDVDRARAVAGRFPGGDRWAHVRGVAWRAAELAATVPEDDRELLVCAAWLHDVGYAEPVRDSGFHPLDGARFLERGGWPRRLVGLVAHHSGASLVSGVLGLEDELARYPREDGPVADALTHADQTTGPTGRRVSVPDRLAEVLRRHGPGSPNALAHPVRAPRLLAVADRVERRLARLAAAGRRDPDHW</sequence>
<dbReference type="Proteomes" id="UP000218505">
    <property type="component" value="Chromosome"/>
</dbReference>
<gene>
    <name evidence="2" type="ORF">CNX65_19875</name>
</gene>
<dbReference type="AlphaFoldDB" id="A0A290Z8H2"/>
<feature type="domain" description="HD/PDEase" evidence="1">
    <location>
        <begin position="16"/>
        <end position="184"/>
    </location>
</feature>
<proteinExistence type="predicted"/>
<name>A0A290Z8H2_9PSEU</name>
<dbReference type="InterPro" id="IPR003607">
    <property type="entry name" value="HD/PDEase_dom"/>
</dbReference>
<evidence type="ECO:0000313" key="3">
    <source>
        <dbReference type="Proteomes" id="UP000218505"/>
    </source>
</evidence>
<protein>
    <submittedName>
        <fullName evidence="2">2',3'-cyclic-nucleotide 2'-phosphodiesterase</fullName>
    </submittedName>
</protein>
<evidence type="ECO:0000259" key="1">
    <source>
        <dbReference type="SMART" id="SM00471"/>
    </source>
</evidence>
<dbReference type="Pfam" id="PF01966">
    <property type="entry name" value="HD"/>
    <property type="match status" value="1"/>
</dbReference>